<dbReference type="GeneID" id="20313472"/>
<dbReference type="STRING" id="858893.H6CAU2"/>
<protein>
    <recommendedName>
        <fullName evidence="2">DUF7924 domain-containing protein</fullName>
    </recommendedName>
</protein>
<dbReference type="EMBL" id="JH226137">
    <property type="protein sequence ID" value="EHY60889.1"/>
    <property type="molecule type" value="Genomic_DNA"/>
</dbReference>
<evidence type="ECO:0000259" key="2">
    <source>
        <dbReference type="Pfam" id="PF25545"/>
    </source>
</evidence>
<dbReference type="OMA" id="GNEISHR"/>
<evidence type="ECO:0000313" key="4">
    <source>
        <dbReference type="Proteomes" id="UP000007304"/>
    </source>
</evidence>
<evidence type="ECO:0000313" key="3">
    <source>
        <dbReference type="EMBL" id="EHY60889.1"/>
    </source>
</evidence>
<dbReference type="VEuPathDB" id="FungiDB:HMPREF1120_08833"/>
<proteinExistence type="predicted"/>
<feature type="compositionally biased region" description="Basic and acidic residues" evidence="1">
    <location>
        <begin position="509"/>
        <end position="521"/>
    </location>
</feature>
<accession>H6CAU2</accession>
<dbReference type="OrthoDB" id="5393196at2759"/>
<feature type="compositionally biased region" description="Low complexity" evidence="1">
    <location>
        <begin position="127"/>
        <end position="153"/>
    </location>
</feature>
<feature type="region of interest" description="Disordered" evidence="1">
    <location>
        <begin position="443"/>
        <end position="555"/>
    </location>
</feature>
<dbReference type="InParanoid" id="H6CAU2"/>
<dbReference type="eggNOG" id="ENOG502SJYB">
    <property type="taxonomic scope" value="Eukaryota"/>
</dbReference>
<dbReference type="RefSeq" id="XP_009161350.1">
    <property type="nucleotide sequence ID" value="XM_009163102.1"/>
</dbReference>
<feature type="region of interest" description="Disordered" evidence="1">
    <location>
        <begin position="124"/>
        <end position="184"/>
    </location>
</feature>
<sequence>MFMLESPPSRKRRRVATSSVDLERSLIAKKQRLTPDEKLSQNHKRRACFWDTLSKIRLTRGALKEFDRRCRQEKSPLCLTNAQTQTLDYPEGQKLQQLRSFARVGGPDLSHLRGFSELPLPVSEAMSPYSSGQSRKRSSASSRPSGSKTSTYSRNFEQKLIDNGIYPPGHEHQNGRPPQDPANIDDIRARLSLPRASLSPSRFTDADYLAFKRENNRAERETTTLFKVLPFVAGNEISHRVEADLPLKDLAPFDKGLSELKPDLYHGASASAIHPRVRTDLGKYIIPSKADTSRPAVPNFFFEGKSAQGRADVATRQALVDGATGARAIHQLQNYKAKEPVYDNNAYCFSSTYHPATGALQIYATHPTQPLTAGGTAEYHMNKIRGFDITDSKKTFIEGATTYRNARDLAKTYRHTFIEQANQRASQLPPSTNKNLSQSTLLTRASDTSEDELARNEVTPIRRTGRSSRGQSLVTQFDRKPGRPATTSTERRPSGSTFVAGSSETSEDELARNEAVKRPRPDPPQCENKQDTACSVGPSRKAKDPVPRHAVEVSPERMRHGDACGWLVHHQDELVFVPDSRWTLCEKDGKDVFYYSSLKVFIYVDMITDGR</sequence>
<feature type="domain" description="DUF7924" evidence="2">
    <location>
        <begin position="260"/>
        <end position="405"/>
    </location>
</feature>
<evidence type="ECO:0000256" key="1">
    <source>
        <dbReference type="SAM" id="MobiDB-lite"/>
    </source>
</evidence>
<gene>
    <name evidence="3" type="ORF">HMPREF1120_08833</name>
</gene>
<dbReference type="HOGENOM" id="CLU_023878_1_1_1"/>
<dbReference type="Proteomes" id="UP000007304">
    <property type="component" value="Unassembled WGS sequence"/>
</dbReference>
<dbReference type="Pfam" id="PF25545">
    <property type="entry name" value="DUF7924"/>
    <property type="match status" value="1"/>
</dbReference>
<feature type="compositionally biased region" description="Basic and acidic residues" evidence="1">
    <location>
        <begin position="541"/>
        <end position="555"/>
    </location>
</feature>
<name>H6CAU2_EXODN</name>
<keyword evidence="4" id="KW-1185">Reference proteome</keyword>
<feature type="compositionally biased region" description="Polar residues" evidence="1">
    <location>
        <begin position="494"/>
        <end position="504"/>
    </location>
</feature>
<dbReference type="AlphaFoldDB" id="H6CAU2"/>
<dbReference type="InterPro" id="IPR057684">
    <property type="entry name" value="DUF7924"/>
</dbReference>
<organism evidence="3 4">
    <name type="scientific">Exophiala dermatitidis (strain ATCC 34100 / CBS 525.76 / NIH/UT8656)</name>
    <name type="common">Black yeast</name>
    <name type="synonym">Wangiella dermatitidis</name>
    <dbReference type="NCBI Taxonomy" id="858893"/>
    <lineage>
        <taxon>Eukaryota</taxon>
        <taxon>Fungi</taxon>
        <taxon>Dikarya</taxon>
        <taxon>Ascomycota</taxon>
        <taxon>Pezizomycotina</taxon>
        <taxon>Eurotiomycetes</taxon>
        <taxon>Chaetothyriomycetidae</taxon>
        <taxon>Chaetothyriales</taxon>
        <taxon>Herpotrichiellaceae</taxon>
        <taxon>Exophiala</taxon>
    </lineage>
</organism>
<reference evidence="3" key="1">
    <citation type="submission" date="2011-07" db="EMBL/GenBank/DDBJ databases">
        <title>The Genome Sequence of Exophiala (Wangiella) dermatitidis NIH/UT8656.</title>
        <authorList>
            <consortium name="The Broad Institute Genome Sequencing Platform"/>
            <person name="Cuomo C."/>
            <person name="Wang Z."/>
            <person name="Hunicke-Smith S."/>
            <person name="Szanislo P.J."/>
            <person name="Earl A."/>
            <person name="Young S.K."/>
            <person name="Zeng Q."/>
            <person name="Gargeya S."/>
            <person name="Fitzgerald M."/>
            <person name="Haas B."/>
            <person name="Abouelleil A."/>
            <person name="Alvarado L."/>
            <person name="Arachchi H.M."/>
            <person name="Berlin A."/>
            <person name="Brown A."/>
            <person name="Chapman S.B."/>
            <person name="Chen Z."/>
            <person name="Dunbar C."/>
            <person name="Freedman E."/>
            <person name="Gearin G."/>
            <person name="Gellesch M."/>
            <person name="Goldberg J."/>
            <person name="Griggs A."/>
            <person name="Gujja S."/>
            <person name="Heiman D."/>
            <person name="Howarth C."/>
            <person name="Larson L."/>
            <person name="Lui A."/>
            <person name="MacDonald P.J.P."/>
            <person name="Montmayeur A."/>
            <person name="Murphy C."/>
            <person name="Neiman D."/>
            <person name="Pearson M."/>
            <person name="Priest M."/>
            <person name="Roberts A."/>
            <person name="Saif S."/>
            <person name="Shea T."/>
            <person name="Shenoy N."/>
            <person name="Sisk P."/>
            <person name="Stolte C."/>
            <person name="Sykes S."/>
            <person name="Wortman J."/>
            <person name="Nusbaum C."/>
            <person name="Birren B."/>
        </authorList>
    </citation>
    <scope>NUCLEOTIDE SEQUENCE</scope>
    <source>
        <strain evidence="3">NIH/UT8656</strain>
    </source>
</reference>